<dbReference type="PANTHER" id="PTHR44936:SF10">
    <property type="entry name" value="SENSOR PROTEIN RSTB"/>
    <property type="match status" value="1"/>
</dbReference>
<proteinExistence type="predicted"/>
<evidence type="ECO:0000256" key="8">
    <source>
        <dbReference type="ARBA" id="ARBA00022777"/>
    </source>
</evidence>
<comment type="subcellular location">
    <subcellularLocation>
        <location evidence="2">Cell membrane</location>
        <topology evidence="2">Multi-pass membrane protein</topology>
    </subcellularLocation>
</comment>
<keyword evidence="5" id="KW-0597">Phosphoprotein</keyword>
<protein>
    <recommendedName>
        <fullName evidence="3">histidine kinase</fullName>
        <ecNumber evidence="3">2.7.13.3</ecNumber>
    </recommendedName>
</protein>
<dbReference type="RefSeq" id="WP_247066941.1">
    <property type="nucleotide sequence ID" value="NZ_CP094848.1"/>
</dbReference>
<dbReference type="InterPro" id="IPR005467">
    <property type="entry name" value="His_kinase_dom"/>
</dbReference>
<gene>
    <name evidence="13" type="ORF">K1W68_08055</name>
</gene>
<evidence type="ECO:0000313" key="14">
    <source>
        <dbReference type="Proteomes" id="UP001202887"/>
    </source>
</evidence>
<dbReference type="PROSITE" id="PS50109">
    <property type="entry name" value="HIS_KIN"/>
    <property type="match status" value="1"/>
</dbReference>
<feature type="transmembrane region" description="Helical" evidence="10">
    <location>
        <begin position="170"/>
        <end position="189"/>
    </location>
</feature>
<reference evidence="13" key="2">
    <citation type="submission" date="2022-03" db="EMBL/GenBank/DDBJ databases">
        <authorList>
            <person name="Ryngajllo M."/>
            <person name="Jacek P."/>
            <person name="Kubiak K."/>
        </authorList>
    </citation>
    <scope>NUCLEOTIDE SEQUENCE</scope>
    <source>
        <strain evidence="13">SI1</strain>
    </source>
</reference>
<keyword evidence="7" id="KW-0547">Nucleotide-binding</keyword>
<dbReference type="InterPro" id="IPR003661">
    <property type="entry name" value="HisK_dim/P_dom"/>
</dbReference>
<dbReference type="AlphaFoldDB" id="A0AAW5ERK4"/>
<dbReference type="InterPro" id="IPR004358">
    <property type="entry name" value="Sig_transdc_His_kin-like_C"/>
</dbReference>
<dbReference type="PROSITE" id="PS50885">
    <property type="entry name" value="HAMP"/>
    <property type="match status" value="1"/>
</dbReference>
<dbReference type="CDD" id="cd00082">
    <property type="entry name" value="HisKA"/>
    <property type="match status" value="1"/>
</dbReference>
<evidence type="ECO:0000256" key="3">
    <source>
        <dbReference type="ARBA" id="ARBA00012438"/>
    </source>
</evidence>
<dbReference type="InterPro" id="IPR036890">
    <property type="entry name" value="HATPase_C_sf"/>
</dbReference>
<reference evidence="13" key="1">
    <citation type="journal article" date="2021" name="Polymers (Basel)">
        <title>Highly Stretchable Bacterial Cellulose Produced by Komagataeibacter hansenii SI1.</title>
        <authorList>
            <person name="Cielecka I."/>
            <person name="Ryngajllo M."/>
            <person name="Maniukiewicz W."/>
            <person name="Bielecki S."/>
        </authorList>
    </citation>
    <scope>NUCLEOTIDE SEQUENCE</scope>
    <source>
        <strain evidence="13">SI1</strain>
    </source>
</reference>
<keyword evidence="10" id="KW-0472">Membrane</keyword>
<keyword evidence="4" id="KW-1003">Cell membrane</keyword>
<dbReference type="SMART" id="SM00387">
    <property type="entry name" value="HATPase_c"/>
    <property type="match status" value="1"/>
</dbReference>
<sequence length="463" mass="49429">MKDVLSDAPASRRITLWPRGLVGRVMFVLLAAVALVFVGSSVFYEEAETYTIDDAQLDQVSERLVIDARVLAATPTSQRMVLAAMLSTPDLAIDWRTSAQEGMLRPEPGALRGLHDRVAGSVAALQGDVLNLSGTVTATSDIRGVLRLPDGSFMGFSAPDLLQPHHMRRGIVSAAVLAGAVLLAAGMLVRALSMPLRALAQVADTVGSTRWVPLEDKGPREVRYLARAINAMQERIGRLIADRTEALAAVSHDLRTPLARLRLRAGFLEDAAAQAEIEADVTEMEAMIAGVLAYLAGENDPEPARSVNLASIIATRVDDDADQGKPVTYEGPHQVLVVVRPLAMKRVIGNLIDNALNYGGNAHVVLQVGAHSIRIRVEDDGPGLPEAELSRVATPFYRVEGSRSRATGGMGLGLAIVTREIMREGASLRLYNRDSGGLCAEIVLPRTAPGASPVTERRGVVSS</sequence>
<evidence type="ECO:0000256" key="7">
    <source>
        <dbReference type="ARBA" id="ARBA00022741"/>
    </source>
</evidence>
<keyword evidence="9 13" id="KW-0067">ATP-binding</keyword>
<dbReference type="Gene3D" id="1.10.287.130">
    <property type="match status" value="1"/>
</dbReference>
<comment type="caution">
    <text evidence="13">The sequence shown here is derived from an EMBL/GenBank/DDBJ whole genome shotgun (WGS) entry which is preliminary data.</text>
</comment>
<dbReference type="InterPro" id="IPR003594">
    <property type="entry name" value="HATPase_dom"/>
</dbReference>
<dbReference type="PANTHER" id="PTHR44936">
    <property type="entry name" value="SENSOR PROTEIN CREC"/>
    <property type="match status" value="1"/>
</dbReference>
<dbReference type="SUPFAM" id="SSF47384">
    <property type="entry name" value="Homodimeric domain of signal transducing histidine kinase"/>
    <property type="match status" value="1"/>
</dbReference>
<feature type="transmembrane region" description="Helical" evidence="10">
    <location>
        <begin position="21"/>
        <end position="44"/>
    </location>
</feature>
<feature type="domain" description="Histidine kinase" evidence="11">
    <location>
        <begin position="249"/>
        <end position="448"/>
    </location>
</feature>
<evidence type="ECO:0000256" key="4">
    <source>
        <dbReference type="ARBA" id="ARBA00022475"/>
    </source>
</evidence>
<evidence type="ECO:0000256" key="6">
    <source>
        <dbReference type="ARBA" id="ARBA00022679"/>
    </source>
</evidence>
<evidence type="ECO:0000256" key="10">
    <source>
        <dbReference type="SAM" id="Phobius"/>
    </source>
</evidence>
<dbReference type="InterPro" id="IPR036097">
    <property type="entry name" value="HisK_dim/P_sf"/>
</dbReference>
<keyword evidence="6" id="KW-0808">Transferase</keyword>
<dbReference type="InterPro" id="IPR003660">
    <property type="entry name" value="HAMP_dom"/>
</dbReference>
<dbReference type="SUPFAM" id="SSF55874">
    <property type="entry name" value="ATPase domain of HSP90 chaperone/DNA topoisomerase II/histidine kinase"/>
    <property type="match status" value="1"/>
</dbReference>
<evidence type="ECO:0000256" key="1">
    <source>
        <dbReference type="ARBA" id="ARBA00000085"/>
    </source>
</evidence>
<dbReference type="SMART" id="SM00388">
    <property type="entry name" value="HisKA"/>
    <property type="match status" value="1"/>
</dbReference>
<dbReference type="Proteomes" id="UP001202887">
    <property type="component" value="Unassembled WGS sequence"/>
</dbReference>
<dbReference type="GO" id="GO:0005886">
    <property type="term" value="C:plasma membrane"/>
    <property type="evidence" value="ECO:0007669"/>
    <property type="project" value="UniProtKB-SubCell"/>
</dbReference>
<dbReference type="GO" id="GO:0005524">
    <property type="term" value="F:ATP binding"/>
    <property type="evidence" value="ECO:0007669"/>
    <property type="project" value="UniProtKB-KW"/>
</dbReference>
<accession>A0AAW5ERK4</accession>
<evidence type="ECO:0000259" key="12">
    <source>
        <dbReference type="PROSITE" id="PS50885"/>
    </source>
</evidence>
<name>A0AAW5ERK4_NOVHA</name>
<dbReference type="PRINTS" id="PR00344">
    <property type="entry name" value="BCTRLSENSOR"/>
</dbReference>
<organism evidence="13 14">
    <name type="scientific">Novacetimonas hansenii</name>
    <name type="common">Komagataeibacter hansenii</name>
    <dbReference type="NCBI Taxonomy" id="436"/>
    <lineage>
        <taxon>Bacteria</taxon>
        <taxon>Pseudomonadati</taxon>
        <taxon>Pseudomonadota</taxon>
        <taxon>Alphaproteobacteria</taxon>
        <taxon>Acetobacterales</taxon>
        <taxon>Acetobacteraceae</taxon>
        <taxon>Novacetimonas</taxon>
    </lineage>
</organism>
<evidence type="ECO:0000259" key="11">
    <source>
        <dbReference type="PROSITE" id="PS50109"/>
    </source>
</evidence>
<feature type="domain" description="HAMP" evidence="12">
    <location>
        <begin position="190"/>
        <end position="241"/>
    </location>
</feature>
<dbReference type="Pfam" id="PF00672">
    <property type="entry name" value="HAMP"/>
    <property type="match status" value="1"/>
</dbReference>
<dbReference type="Gene3D" id="3.30.565.10">
    <property type="entry name" value="Histidine kinase-like ATPase, C-terminal domain"/>
    <property type="match status" value="1"/>
</dbReference>
<dbReference type="GO" id="GO:0000155">
    <property type="term" value="F:phosphorelay sensor kinase activity"/>
    <property type="evidence" value="ECO:0007669"/>
    <property type="project" value="InterPro"/>
</dbReference>
<evidence type="ECO:0000256" key="9">
    <source>
        <dbReference type="ARBA" id="ARBA00022840"/>
    </source>
</evidence>
<evidence type="ECO:0000256" key="2">
    <source>
        <dbReference type="ARBA" id="ARBA00004651"/>
    </source>
</evidence>
<dbReference type="EMBL" id="JAIBCX010000017">
    <property type="protein sequence ID" value="MCJ8353940.1"/>
    <property type="molecule type" value="Genomic_DNA"/>
</dbReference>
<keyword evidence="8" id="KW-0418">Kinase</keyword>
<evidence type="ECO:0000256" key="5">
    <source>
        <dbReference type="ARBA" id="ARBA00022553"/>
    </source>
</evidence>
<evidence type="ECO:0000313" key="13">
    <source>
        <dbReference type="EMBL" id="MCJ8353940.1"/>
    </source>
</evidence>
<dbReference type="Pfam" id="PF02518">
    <property type="entry name" value="HATPase_c"/>
    <property type="match status" value="1"/>
</dbReference>
<dbReference type="EC" id="2.7.13.3" evidence="3"/>
<comment type="catalytic activity">
    <reaction evidence="1">
        <text>ATP + protein L-histidine = ADP + protein N-phospho-L-histidine.</text>
        <dbReference type="EC" id="2.7.13.3"/>
    </reaction>
</comment>
<dbReference type="InterPro" id="IPR050980">
    <property type="entry name" value="2C_sensor_his_kinase"/>
</dbReference>
<dbReference type="CDD" id="cd06225">
    <property type="entry name" value="HAMP"/>
    <property type="match status" value="1"/>
</dbReference>
<keyword evidence="10" id="KW-1133">Transmembrane helix</keyword>
<keyword evidence="10" id="KW-0812">Transmembrane</keyword>